<feature type="compositionally biased region" description="Polar residues" evidence="1">
    <location>
        <begin position="54"/>
        <end position="71"/>
    </location>
</feature>
<protein>
    <submittedName>
        <fullName evidence="2">Uncharacterized protein</fullName>
    </submittedName>
</protein>
<keyword evidence="3" id="KW-1185">Reference proteome</keyword>
<proteinExistence type="predicted"/>
<dbReference type="AlphaFoldDB" id="A0A9J6GBI2"/>
<evidence type="ECO:0000256" key="1">
    <source>
        <dbReference type="SAM" id="MobiDB-lite"/>
    </source>
</evidence>
<dbReference type="Proteomes" id="UP000821853">
    <property type="component" value="Chromosome 3"/>
</dbReference>
<organism evidence="2 3">
    <name type="scientific">Haemaphysalis longicornis</name>
    <name type="common">Bush tick</name>
    <dbReference type="NCBI Taxonomy" id="44386"/>
    <lineage>
        <taxon>Eukaryota</taxon>
        <taxon>Metazoa</taxon>
        <taxon>Ecdysozoa</taxon>
        <taxon>Arthropoda</taxon>
        <taxon>Chelicerata</taxon>
        <taxon>Arachnida</taxon>
        <taxon>Acari</taxon>
        <taxon>Parasitiformes</taxon>
        <taxon>Ixodida</taxon>
        <taxon>Ixodoidea</taxon>
        <taxon>Ixodidae</taxon>
        <taxon>Haemaphysalinae</taxon>
        <taxon>Haemaphysalis</taxon>
    </lineage>
</organism>
<dbReference type="EMBL" id="JABSTR010000005">
    <property type="protein sequence ID" value="KAH9371772.1"/>
    <property type="molecule type" value="Genomic_DNA"/>
</dbReference>
<gene>
    <name evidence="2" type="ORF">HPB48_016520</name>
</gene>
<feature type="region of interest" description="Disordered" evidence="1">
    <location>
        <begin position="1"/>
        <end position="86"/>
    </location>
</feature>
<dbReference type="VEuPathDB" id="VectorBase:HLOH_046075"/>
<feature type="region of interest" description="Disordered" evidence="1">
    <location>
        <begin position="145"/>
        <end position="167"/>
    </location>
</feature>
<name>A0A9J6GBI2_HAELO</name>
<accession>A0A9J6GBI2</accession>
<comment type="caution">
    <text evidence="2">The sequence shown here is derived from an EMBL/GenBank/DDBJ whole genome shotgun (WGS) entry which is preliminary data.</text>
</comment>
<sequence length="182" mass="20607">METEHGNSHLQILSDDPAGIEVRPARTAATGTEVVSRNSQRRLRQQQSHLVDQPSYQQHGSSPNRTCPQHHSQTDKRQPRQSRLPPFPLEEYKVVIRPRTGLIVDQWLIQSAIKVIRAAAQISDATQNRITFRIRRDRNLVVVSTPDLESPTRSRKSPPLTWRASSMKSPLTLLSQATQAKV</sequence>
<evidence type="ECO:0000313" key="2">
    <source>
        <dbReference type="EMBL" id="KAH9371772.1"/>
    </source>
</evidence>
<reference evidence="2 3" key="1">
    <citation type="journal article" date="2020" name="Cell">
        <title>Large-Scale Comparative Analyses of Tick Genomes Elucidate Their Genetic Diversity and Vector Capacities.</title>
        <authorList>
            <consortium name="Tick Genome and Microbiome Consortium (TIGMIC)"/>
            <person name="Jia N."/>
            <person name="Wang J."/>
            <person name="Shi W."/>
            <person name="Du L."/>
            <person name="Sun Y."/>
            <person name="Zhan W."/>
            <person name="Jiang J.F."/>
            <person name="Wang Q."/>
            <person name="Zhang B."/>
            <person name="Ji P."/>
            <person name="Bell-Sakyi L."/>
            <person name="Cui X.M."/>
            <person name="Yuan T.T."/>
            <person name="Jiang B.G."/>
            <person name="Yang W.F."/>
            <person name="Lam T.T."/>
            <person name="Chang Q.C."/>
            <person name="Ding S.J."/>
            <person name="Wang X.J."/>
            <person name="Zhu J.G."/>
            <person name="Ruan X.D."/>
            <person name="Zhao L."/>
            <person name="Wei J.T."/>
            <person name="Ye R.Z."/>
            <person name="Que T.C."/>
            <person name="Du C.H."/>
            <person name="Zhou Y.H."/>
            <person name="Cheng J.X."/>
            <person name="Dai P.F."/>
            <person name="Guo W.B."/>
            <person name="Han X.H."/>
            <person name="Huang E.J."/>
            <person name="Li L.F."/>
            <person name="Wei W."/>
            <person name="Gao Y.C."/>
            <person name="Liu J.Z."/>
            <person name="Shao H.Z."/>
            <person name="Wang X."/>
            <person name="Wang C.C."/>
            <person name="Yang T.C."/>
            <person name="Huo Q.B."/>
            <person name="Li W."/>
            <person name="Chen H.Y."/>
            <person name="Chen S.E."/>
            <person name="Zhou L.G."/>
            <person name="Ni X.B."/>
            <person name="Tian J.H."/>
            <person name="Sheng Y."/>
            <person name="Liu T."/>
            <person name="Pan Y.S."/>
            <person name="Xia L.Y."/>
            <person name="Li J."/>
            <person name="Zhao F."/>
            <person name="Cao W.C."/>
        </authorList>
    </citation>
    <scope>NUCLEOTIDE SEQUENCE [LARGE SCALE GENOMIC DNA]</scope>
    <source>
        <strain evidence="2">HaeL-2018</strain>
    </source>
</reference>
<evidence type="ECO:0000313" key="3">
    <source>
        <dbReference type="Proteomes" id="UP000821853"/>
    </source>
</evidence>